<evidence type="ECO:0000256" key="1">
    <source>
        <dbReference type="SAM" id="MobiDB-lite"/>
    </source>
</evidence>
<reference evidence="2" key="1">
    <citation type="submission" date="2021-02" db="EMBL/GenBank/DDBJ databases">
        <authorList>
            <person name="Dougan E. K."/>
            <person name="Rhodes N."/>
            <person name="Thang M."/>
            <person name="Chan C."/>
        </authorList>
    </citation>
    <scope>NUCLEOTIDE SEQUENCE</scope>
</reference>
<accession>A0A813H2W8</accession>
<feature type="compositionally biased region" description="Low complexity" evidence="1">
    <location>
        <begin position="132"/>
        <end position="146"/>
    </location>
</feature>
<name>A0A813H2W8_POLGL</name>
<keyword evidence="3" id="KW-1185">Reference proteome</keyword>
<protein>
    <submittedName>
        <fullName evidence="2">Uncharacterized protein</fullName>
    </submittedName>
</protein>
<gene>
    <name evidence="2" type="ORF">PGLA1383_LOCUS48062</name>
</gene>
<comment type="caution">
    <text evidence="2">The sequence shown here is derived from an EMBL/GenBank/DDBJ whole genome shotgun (WGS) entry which is preliminary data.</text>
</comment>
<sequence>MPGSDGHFWVQYNEPSQEGDVAELMQKMRLTCLCHLAALPHTEPNFIPDPFDTGMAPLEAFPPQSELAGQESALEWIKKLAVASMLTDDAPNHVPVQQQLESCAVDNTMEQDEPVKELEMHALADLEVRAPSSSSSKTNSSNNNNTAKKPQLQGAAAWHWEQAALQALKAAGGQLPWRHLRRRLVAVYRVEVSMEAGLEDLPDKELGMHALACLEEYASDSDEFFRLPMAQSPTRKVEELEASLADADGLLAKRYKSDSVVRTRGAGEKPPTGLPFRPWHVPRGGGLSRKARWRATKTEKPELHWVRQLSNLQLLPLAAAAFVPAPTVSPVPGQWAVFVGLTGKNAELNGFPMSKCQAATGTFGFSIGSQSKKVILLILMVMTTNSKLYHYSFSKVAFSSWPWLRQVVLSSPIRVTVNRYLPSHLH</sequence>
<dbReference type="Proteomes" id="UP000654075">
    <property type="component" value="Unassembled WGS sequence"/>
</dbReference>
<dbReference type="AlphaFoldDB" id="A0A813H2W8"/>
<dbReference type="EMBL" id="CAJNNV010030302">
    <property type="protein sequence ID" value="CAE8632072.1"/>
    <property type="molecule type" value="Genomic_DNA"/>
</dbReference>
<evidence type="ECO:0000313" key="2">
    <source>
        <dbReference type="EMBL" id="CAE8632072.1"/>
    </source>
</evidence>
<proteinExistence type="predicted"/>
<feature type="region of interest" description="Disordered" evidence="1">
    <location>
        <begin position="128"/>
        <end position="153"/>
    </location>
</feature>
<evidence type="ECO:0000313" key="3">
    <source>
        <dbReference type="Proteomes" id="UP000654075"/>
    </source>
</evidence>
<organism evidence="2 3">
    <name type="scientific">Polarella glacialis</name>
    <name type="common">Dinoflagellate</name>
    <dbReference type="NCBI Taxonomy" id="89957"/>
    <lineage>
        <taxon>Eukaryota</taxon>
        <taxon>Sar</taxon>
        <taxon>Alveolata</taxon>
        <taxon>Dinophyceae</taxon>
        <taxon>Suessiales</taxon>
        <taxon>Suessiaceae</taxon>
        <taxon>Polarella</taxon>
    </lineage>
</organism>